<gene>
    <name evidence="1" type="ORF">B6S12_03680</name>
</gene>
<dbReference type="AlphaFoldDB" id="A0A2W6NHV1"/>
<dbReference type="EMBL" id="NBIU01000007">
    <property type="protein sequence ID" value="PZT48440.1"/>
    <property type="molecule type" value="Genomic_DNA"/>
</dbReference>
<proteinExistence type="predicted"/>
<evidence type="ECO:0000313" key="1">
    <source>
        <dbReference type="EMBL" id="PZT48440.1"/>
    </source>
</evidence>
<reference evidence="1 2" key="1">
    <citation type="submission" date="2017-03" db="EMBL/GenBank/DDBJ databases">
        <title>Genomic and clinical evidence uncovers the enterohepatic species Helicobacter valdiviensis as a potential human intestinal pathogen.</title>
        <authorList>
            <person name="Fresia P."/>
            <person name="Jara R."/>
            <person name="Sierra R."/>
            <person name="Ferres I."/>
            <person name="Greif G."/>
            <person name="Iraola G."/>
            <person name="Collado L."/>
        </authorList>
    </citation>
    <scope>NUCLEOTIDE SEQUENCE [LARGE SCALE GENOMIC DNA]</scope>
    <source>
        <strain evidence="1 2">WBE14</strain>
    </source>
</reference>
<sequence length="143" mass="16480">MQNLNDKNILQYNENLISFFQSQINLNQASIYNALRELQKRQLFKNVNQTLIDSYFINPNIMGNNPYKSSKTFRREIANESDFINKSIIVKIGNLEEVKETDNGAKNFIDKFAGSLTGSFHPTKTAKEMKQKALKKDIQEGKI</sequence>
<dbReference type="Proteomes" id="UP000249746">
    <property type="component" value="Unassembled WGS sequence"/>
</dbReference>
<keyword evidence="2" id="KW-1185">Reference proteome</keyword>
<organism evidence="1 2">
    <name type="scientific">Helicobacter valdiviensis</name>
    <dbReference type="NCBI Taxonomy" id="1458358"/>
    <lineage>
        <taxon>Bacteria</taxon>
        <taxon>Pseudomonadati</taxon>
        <taxon>Campylobacterota</taxon>
        <taxon>Epsilonproteobacteria</taxon>
        <taxon>Campylobacterales</taxon>
        <taxon>Helicobacteraceae</taxon>
        <taxon>Helicobacter</taxon>
    </lineage>
</organism>
<accession>A0A2W6NHV1</accession>
<protein>
    <submittedName>
        <fullName evidence="1">Uncharacterized protein</fullName>
    </submittedName>
</protein>
<evidence type="ECO:0000313" key="2">
    <source>
        <dbReference type="Proteomes" id="UP000249746"/>
    </source>
</evidence>
<dbReference type="RefSeq" id="WP_111229469.1">
    <property type="nucleotide sequence ID" value="NZ_NBIU01000007.1"/>
</dbReference>
<comment type="caution">
    <text evidence="1">The sequence shown here is derived from an EMBL/GenBank/DDBJ whole genome shotgun (WGS) entry which is preliminary data.</text>
</comment>
<name>A0A2W6NHV1_9HELI</name>
<dbReference type="OrthoDB" id="5355775at2"/>